<evidence type="ECO:0000256" key="5">
    <source>
        <dbReference type="ARBA" id="ARBA00022750"/>
    </source>
</evidence>
<feature type="transmembrane region" description="Helical" evidence="9">
    <location>
        <begin position="113"/>
        <end position="134"/>
    </location>
</feature>
<comment type="catalytic activity">
    <reaction evidence="9">
        <text>Release of signal peptides from bacterial membrane prolipoproteins. Hydrolyzes -Xaa-Yaa-Zaa-|-(S,diacylglyceryl)Cys-, in which Xaa is hydrophobic (preferably Leu), and Yaa (Ala or Ser) and Zaa (Gly or Ala) have small, neutral side chains.</text>
        <dbReference type="EC" id="3.4.23.36"/>
    </reaction>
</comment>
<keyword evidence="3 9" id="KW-0645">Protease</keyword>
<evidence type="ECO:0000256" key="6">
    <source>
        <dbReference type="ARBA" id="ARBA00022801"/>
    </source>
</evidence>
<feature type="active site" evidence="9">
    <location>
        <position position="108"/>
    </location>
</feature>
<dbReference type="InterPro" id="IPR001872">
    <property type="entry name" value="Peptidase_A8"/>
</dbReference>
<comment type="caution">
    <text evidence="9">Lacks conserved residue(s) required for the propagation of feature annotation.</text>
</comment>
<comment type="caution">
    <text evidence="11">The sequence shown here is derived from an EMBL/GenBank/DDBJ whole genome shotgun (WGS) entry which is preliminary data.</text>
</comment>
<feature type="active site" evidence="9">
    <location>
        <position position="122"/>
    </location>
</feature>
<organism evidence="11 12">
    <name type="scientific">Candidatus Komeilibacteria bacterium RIFCSPLOWO2_01_FULL_53_11</name>
    <dbReference type="NCBI Taxonomy" id="1798552"/>
    <lineage>
        <taxon>Bacteria</taxon>
        <taxon>Candidatus Komeiliibacteriota</taxon>
    </lineage>
</organism>
<sequence length="144" mass="16686">MLSRVVALVLLFVGDRLLKNILWFTPPDPGRVFFVRPLLNENISFSLPLPGLLQWFFLPAIIVITAAIFFHTMRLYRKNDMLFFWWGMIGIGALSNLMDRITLGGVFDYIDIGFWPVFNVSDSYIFIGVVFLIARELLLKRKKV</sequence>
<comment type="similarity">
    <text evidence="1 9 10">Belongs to the peptidase A8 family.</text>
</comment>
<comment type="function">
    <text evidence="9">This protein specifically catalyzes the removal of signal peptides from prolipoproteins.</text>
</comment>
<keyword evidence="2 9" id="KW-1003">Cell membrane</keyword>
<keyword evidence="5 9" id="KW-0064">Aspartyl protease</keyword>
<accession>A0A1G2BR27</accession>
<evidence type="ECO:0000256" key="4">
    <source>
        <dbReference type="ARBA" id="ARBA00022692"/>
    </source>
</evidence>
<dbReference type="GO" id="GO:0004190">
    <property type="term" value="F:aspartic-type endopeptidase activity"/>
    <property type="evidence" value="ECO:0007669"/>
    <property type="project" value="UniProtKB-UniRule"/>
</dbReference>
<evidence type="ECO:0000256" key="7">
    <source>
        <dbReference type="ARBA" id="ARBA00022989"/>
    </source>
</evidence>
<evidence type="ECO:0000313" key="11">
    <source>
        <dbReference type="EMBL" id="OGY91584.1"/>
    </source>
</evidence>
<dbReference type="HAMAP" id="MF_00161">
    <property type="entry name" value="LspA"/>
    <property type="match status" value="1"/>
</dbReference>
<dbReference type="Pfam" id="PF01252">
    <property type="entry name" value="Peptidase_A8"/>
    <property type="match status" value="1"/>
</dbReference>
<dbReference type="AlphaFoldDB" id="A0A1G2BR27"/>
<dbReference type="UniPathway" id="UPA00665"/>
<dbReference type="GO" id="GO:0006508">
    <property type="term" value="P:proteolysis"/>
    <property type="evidence" value="ECO:0007669"/>
    <property type="project" value="UniProtKB-KW"/>
</dbReference>
<dbReference type="EMBL" id="MHKN01000038">
    <property type="protein sequence ID" value="OGY91584.1"/>
    <property type="molecule type" value="Genomic_DNA"/>
</dbReference>
<dbReference type="PRINTS" id="PR00781">
    <property type="entry name" value="LIPOSIGPTASE"/>
</dbReference>
<protein>
    <recommendedName>
        <fullName evidence="9">Lipoprotein signal peptidase</fullName>
        <ecNumber evidence="9">3.4.23.36</ecNumber>
    </recommendedName>
    <alternativeName>
        <fullName evidence="9">Prolipoprotein signal peptidase</fullName>
    </alternativeName>
    <alternativeName>
        <fullName evidence="9">Signal peptidase II</fullName>
        <shortName evidence="9">SPase II</shortName>
    </alternativeName>
</protein>
<feature type="transmembrane region" description="Helical" evidence="9">
    <location>
        <begin position="52"/>
        <end position="70"/>
    </location>
</feature>
<evidence type="ECO:0000313" key="12">
    <source>
        <dbReference type="Proteomes" id="UP000177349"/>
    </source>
</evidence>
<dbReference type="Proteomes" id="UP000177349">
    <property type="component" value="Unassembled WGS sequence"/>
</dbReference>
<evidence type="ECO:0000256" key="1">
    <source>
        <dbReference type="ARBA" id="ARBA00006139"/>
    </source>
</evidence>
<keyword evidence="4 9" id="KW-0812">Transmembrane</keyword>
<proteinExistence type="inferred from homology"/>
<evidence type="ECO:0000256" key="9">
    <source>
        <dbReference type="HAMAP-Rule" id="MF_00161"/>
    </source>
</evidence>
<feature type="transmembrane region" description="Helical" evidence="9">
    <location>
        <begin position="82"/>
        <end position="101"/>
    </location>
</feature>
<evidence type="ECO:0000256" key="2">
    <source>
        <dbReference type="ARBA" id="ARBA00022475"/>
    </source>
</evidence>
<dbReference type="PANTHER" id="PTHR33695">
    <property type="entry name" value="LIPOPROTEIN SIGNAL PEPTIDASE"/>
    <property type="match status" value="1"/>
</dbReference>
<keyword evidence="7 9" id="KW-1133">Transmembrane helix</keyword>
<evidence type="ECO:0000256" key="3">
    <source>
        <dbReference type="ARBA" id="ARBA00022670"/>
    </source>
</evidence>
<dbReference type="PANTHER" id="PTHR33695:SF1">
    <property type="entry name" value="LIPOPROTEIN SIGNAL PEPTIDASE"/>
    <property type="match status" value="1"/>
</dbReference>
<dbReference type="EC" id="3.4.23.36" evidence="9"/>
<gene>
    <name evidence="9" type="primary">lspA</name>
    <name evidence="11" type="ORF">A3B31_00225</name>
</gene>
<comment type="subcellular location">
    <subcellularLocation>
        <location evidence="9">Cell membrane</location>
        <topology evidence="9">Multi-pass membrane protein</topology>
    </subcellularLocation>
</comment>
<reference evidence="11 12" key="1">
    <citation type="journal article" date="2016" name="Nat. Commun.">
        <title>Thousands of microbial genomes shed light on interconnected biogeochemical processes in an aquifer system.</title>
        <authorList>
            <person name="Anantharaman K."/>
            <person name="Brown C.T."/>
            <person name="Hug L.A."/>
            <person name="Sharon I."/>
            <person name="Castelle C.J."/>
            <person name="Probst A.J."/>
            <person name="Thomas B.C."/>
            <person name="Singh A."/>
            <person name="Wilkins M.J."/>
            <person name="Karaoz U."/>
            <person name="Brodie E.L."/>
            <person name="Williams K.H."/>
            <person name="Hubbard S.S."/>
            <person name="Banfield J.F."/>
        </authorList>
    </citation>
    <scope>NUCLEOTIDE SEQUENCE [LARGE SCALE GENOMIC DNA]</scope>
</reference>
<evidence type="ECO:0000256" key="8">
    <source>
        <dbReference type="ARBA" id="ARBA00023136"/>
    </source>
</evidence>
<evidence type="ECO:0000256" key="10">
    <source>
        <dbReference type="RuleBase" id="RU004181"/>
    </source>
</evidence>
<name>A0A1G2BR27_9BACT</name>
<keyword evidence="8 9" id="KW-0472">Membrane</keyword>
<keyword evidence="6 9" id="KW-0378">Hydrolase</keyword>
<comment type="pathway">
    <text evidence="9">Protein modification; lipoprotein biosynthesis (signal peptide cleavage).</text>
</comment>
<dbReference type="GO" id="GO:0005886">
    <property type="term" value="C:plasma membrane"/>
    <property type="evidence" value="ECO:0007669"/>
    <property type="project" value="UniProtKB-SubCell"/>
</dbReference>